<feature type="compositionally biased region" description="Low complexity" evidence="1">
    <location>
        <begin position="1050"/>
        <end position="1059"/>
    </location>
</feature>
<feature type="region of interest" description="Disordered" evidence="1">
    <location>
        <begin position="907"/>
        <end position="934"/>
    </location>
</feature>
<feature type="region of interest" description="Disordered" evidence="1">
    <location>
        <begin position="1137"/>
        <end position="1156"/>
    </location>
</feature>
<gene>
    <name evidence="2" type="ORF">MRATA1EN1_LOCUS30808</name>
</gene>
<feature type="compositionally biased region" description="Polar residues" evidence="1">
    <location>
        <begin position="495"/>
        <end position="512"/>
    </location>
</feature>
<comment type="caution">
    <text evidence="2">The sequence shown here is derived from an EMBL/GenBank/DDBJ whole genome shotgun (WGS) entry which is preliminary data.</text>
</comment>
<feature type="region of interest" description="Disordered" evidence="1">
    <location>
        <begin position="1166"/>
        <end position="1234"/>
    </location>
</feature>
<feature type="region of interest" description="Disordered" evidence="1">
    <location>
        <begin position="1672"/>
        <end position="1691"/>
    </location>
</feature>
<organism evidence="2 3">
    <name type="scientific">Rangifer tarandus platyrhynchus</name>
    <name type="common">Svalbard reindeer</name>
    <dbReference type="NCBI Taxonomy" id="3082113"/>
    <lineage>
        <taxon>Eukaryota</taxon>
        <taxon>Metazoa</taxon>
        <taxon>Chordata</taxon>
        <taxon>Craniata</taxon>
        <taxon>Vertebrata</taxon>
        <taxon>Euteleostomi</taxon>
        <taxon>Mammalia</taxon>
        <taxon>Eutheria</taxon>
        <taxon>Laurasiatheria</taxon>
        <taxon>Artiodactyla</taxon>
        <taxon>Ruminantia</taxon>
        <taxon>Pecora</taxon>
        <taxon>Cervidae</taxon>
        <taxon>Odocoileinae</taxon>
        <taxon>Rangifer</taxon>
    </lineage>
</organism>
<feature type="region of interest" description="Disordered" evidence="1">
    <location>
        <begin position="387"/>
        <end position="434"/>
    </location>
</feature>
<dbReference type="EMBL" id="CATKSN020000171">
    <property type="protein sequence ID" value="CAI9149190.1"/>
    <property type="molecule type" value="Genomic_DNA"/>
</dbReference>
<keyword evidence="3" id="KW-1185">Reference proteome</keyword>
<feature type="region of interest" description="Disordered" evidence="1">
    <location>
        <begin position="152"/>
        <end position="172"/>
    </location>
</feature>
<name>A0ABN8XIH1_RANTA</name>
<evidence type="ECO:0000256" key="1">
    <source>
        <dbReference type="SAM" id="MobiDB-lite"/>
    </source>
</evidence>
<sequence>MLSGSNNVCNYAAVAYIHLSGDVLRLCGPALPALCGATTQSQSKGTERLASSSVHHSVLRSLAFMGTAARHRCAAVRNAAEYELRSLLREAMQPNMAFGSSLAGRAEGGKDDGQDRCLRPFAEALVPLLWKSGVLRWEEAPYVFTAKTRRPWANKGKNNQDGHSSRDTVEALPYPRPGAGDLLLLFAELLSTATAGEINLSYAPGAFFHAQAELRSVPEGRKEDSEQSSVTSGKDGPNQATFCRATAPHSQASHPQGFLCVAVSPSVGTLPRVRSQRCGRHRTSERNARNERRLSTCGGDFEESAALDGEPTTACHVQGLEAEAQPSNGPSIVRPTAAYSDRRCGCAAASDMLEESAAPATGETSRSQRSLLQHLYKTRLEPTSAAGCRKNKCRTNGSRDDSQSIPADDVTVGEPHRNACHGSSSPTSSTEFTATGSSKAIMAPDIEDPSRCFPAQSSFQSSTCCSAVCTASADAGHGEGVCESSSKRELPTLETGANKSSARPCSSLADSGSRSRDPGLTGSGPDVETALGARFFRNISCRRPRSCGVLEERRRPSAITRSGMRRSASLGNLNRPPCEPSAQPLEPPAHCNAHGCSRRGWSASHTGNDSPRVGAGGDVIVRRLPEATPTGSLIGQFVPNEEMSEEERECKDVLECFERSLLKLYTSLQPDAQLLHAYLRIPARRVGVMCCERGAQPRSSAYAHDQSYRRRCCSLWGSENSALSAGVACASEERLQSAEEVSFDGPLNLTIALPRMLRAFGCQRDPRTRTAVMALAKLVKSHCRSVVGIAAIDGDCVSGFHRLSLTLKPSENCADFATTEFQPAEFYVLLANCAHFVNMRRNDKSNEGRERAGQPGQGRMRSRSHDSFTYGKLGTRRVSCFEGVVRAHSAAHAKYGCSAYRVHHPNNSSRRYRAQRDGSPYDAANGNDRRDNVDPCLAEKTQQRAARERGSAGVVENGHTHLPVACTVNHARRTRPEHCCLGRVSAVERSQAYSTQGGQSEADARTHGSACKPDRQYYLQMQEKVEGGTAGATADEFSLKAVTECSTTAAVAAAPADTVSPKRSGSAIVTREAGQQLGGRGEGQDDPLVAQDGLVPPLAKQANKAQQPLTPDTRDALTRDEAAPHKPPFKRSFEQALQPHRPQKHQQTPPRSLDDSGTMEQVYLFSQRPRADSSLSKRRAEASLRGSSRWSCGRQGPSATPWRRHPEPPAPPHTRNAGSRDRLRSPPRQGMQSETSGIEMSLVNQHATLPEQPLRDSTPEQERKPGPQHIGRFNGFSAPVSRAPHPALARLLESRKASLASKARREENKEKVHTHLQSESVQSILVACGSGLQMVFVLFSDPRGVVIPQRMWFKFASCFNLLPQKEMTLIYRRVGRNYVPAQRTTDMLPTSAHRQARRGDGQLLQSSGRPCLRVSCVYFLCIHAVAGSQMTQEQLEEALLRIAASVYNLDLLQFNASGSALRSPAARCETQRETSADVADALERVLRHMKVHEPRVLRDSRLLRLRATLSFRDFESPLFRKRVCVLHILSFYLFTCYAGFLSVDIYIVHRNNSVYDSWLMSTSGKRLRHRFMLKTSRTLCVLNRECGNTTYHLGLPPYLVHSIVKYQLLLACNPARNKARFRMQNLMNTQASAKSADTHCERSSQQSYLGYCFFHQSRPKLSGYSSLRTNKHQSAAPADLHSEKNEKPPDGTILQRAVSSAISCDAHAHTFSSRLSTFSIDVILSKTSQRGPFRRQNVHKPGDVRAA</sequence>
<evidence type="ECO:0000313" key="2">
    <source>
        <dbReference type="EMBL" id="CAI9149190.1"/>
    </source>
</evidence>
<feature type="compositionally biased region" description="Basic and acidic residues" evidence="1">
    <location>
        <begin position="158"/>
        <end position="169"/>
    </location>
</feature>
<reference evidence="2" key="1">
    <citation type="submission" date="2023-04" db="EMBL/GenBank/DDBJ databases">
        <authorList>
            <consortium name="ELIXIR-Norway"/>
        </authorList>
    </citation>
    <scope>NUCLEOTIDE SEQUENCE [LARGE SCALE GENOMIC DNA]</scope>
</reference>
<evidence type="ECO:0000313" key="3">
    <source>
        <dbReference type="Proteomes" id="UP001176941"/>
    </source>
</evidence>
<feature type="region of interest" description="Disordered" evidence="1">
    <location>
        <begin position="844"/>
        <end position="868"/>
    </location>
</feature>
<feature type="compositionally biased region" description="Basic and acidic residues" evidence="1">
    <location>
        <begin position="1680"/>
        <end position="1689"/>
    </location>
</feature>
<feature type="region of interest" description="Disordered" evidence="1">
    <location>
        <begin position="1252"/>
        <end position="1279"/>
    </location>
</feature>
<feature type="region of interest" description="Disordered" evidence="1">
    <location>
        <begin position="217"/>
        <end position="242"/>
    </location>
</feature>
<feature type="region of interest" description="Disordered" evidence="1">
    <location>
        <begin position="1050"/>
        <end position="1091"/>
    </location>
</feature>
<feature type="compositionally biased region" description="Polar residues" evidence="1">
    <location>
        <begin position="421"/>
        <end position="434"/>
    </location>
</feature>
<feature type="compositionally biased region" description="Basic and acidic residues" evidence="1">
    <location>
        <begin position="1253"/>
        <end position="1265"/>
    </location>
</feature>
<accession>A0ABN8XIH1</accession>
<proteinExistence type="predicted"/>
<dbReference type="Proteomes" id="UP001176941">
    <property type="component" value="Unassembled WGS sequence"/>
</dbReference>
<feature type="region of interest" description="Disordered" evidence="1">
    <location>
        <begin position="560"/>
        <end position="586"/>
    </location>
</feature>
<protein>
    <submittedName>
        <fullName evidence="2">Uncharacterized protein</fullName>
    </submittedName>
</protein>
<feature type="region of interest" description="Disordered" evidence="1">
    <location>
        <begin position="493"/>
        <end position="528"/>
    </location>
</feature>